<dbReference type="Gene3D" id="2.60.40.1220">
    <property type="match status" value="2"/>
</dbReference>
<gene>
    <name evidence="5" type="ORF">JFN91_02130</name>
</gene>
<protein>
    <submittedName>
        <fullName evidence="5">Ig-like domain-containing protein</fullName>
    </submittedName>
</protein>
<dbReference type="InterPro" id="IPR014755">
    <property type="entry name" value="Cu-Rt/internalin_Ig-like"/>
</dbReference>
<evidence type="ECO:0000313" key="5">
    <source>
        <dbReference type="EMBL" id="MBJ6749003.1"/>
    </source>
</evidence>
<evidence type="ECO:0000256" key="2">
    <source>
        <dbReference type="SAM" id="MobiDB-lite"/>
    </source>
</evidence>
<feature type="chain" id="PRO_5046423881" evidence="3">
    <location>
        <begin position="24"/>
        <end position="1591"/>
    </location>
</feature>
<feature type="signal peptide" evidence="3">
    <location>
        <begin position="1"/>
        <end position="23"/>
    </location>
</feature>
<evidence type="ECO:0000256" key="3">
    <source>
        <dbReference type="SAM" id="SignalP"/>
    </source>
</evidence>
<keyword evidence="6" id="KW-1185">Reference proteome</keyword>
<feature type="domain" description="SbsA Ig-like" evidence="4">
    <location>
        <begin position="26"/>
        <end position="132"/>
    </location>
</feature>
<dbReference type="EMBL" id="JAEMHL010000001">
    <property type="protein sequence ID" value="MBJ6749003.1"/>
    <property type="molecule type" value="Genomic_DNA"/>
</dbReference>
<name>A0ABS0Y9L6_9BACT</name>
<dbReference type="Pfam" id="PF13205">
    <property type="entry name" value="Big_5"/>
    <property type="match status" value="3"/>
</dbReference>
<feature type="region of interest" description="Disordered" evidence="2">
    <location>
        <begin position="1547"/>
        <end position="1576"/>
    </location>
</feature>
<accession>A0ABS0Y9L6</accession>
<feature type="domain" description="SbsA Ig-like" evidence="4">
    <location>
        <begin position="139"/>
        <end position="241"/>
    </location>
</feature>
<comment type="caution">
    <text evidence="5">The sequence shown here is derived from an EMBL/GenBank/DDBJ whole genome shotgun (WGS) entry which is preliminary data.</text>
</comment>
<evidence type="ECO:0000259" key="4">
    <source>
        <dbReference type="Pfam" id="PF13205"/>
    </source>
</evidence>
<sequence length="1591" mass="169611">MKKLFSVLVACVLLGLCAGTSFAAPQIIASSLSPASGATNVDPAVVDTIWAQFDDSKMDKDSFAGRISVDSGASYTVSLVNDPGGDWAKISLKSALKYSTTYTVTIDYRVKNKNGTQMGSSSAYNYSWSFTTKAKPYTDTTPPTVTSTFPASSATDVPLAADVSITFSEVMDPVSITTSSIRVNNGAVSGTVSLDSSGKVATFHPGAGFSSDTPYTVTVSTSVRDSAGNALAMDYTFSFRTLKFDNIAPTVTAASPLSGATNVSVATTISVTFSEAINASTISTSSFTVGGVSGTVSYNPATWVATFTPSAPLANSTTYTVSLGTAIQDLSGNALAGTRTWSFTTEATTPPPSPNEYCQIPPYVTTDGTGIKPNLLLIVDNSGSMYEFAYKAPGTGTSSYDTSYNPASAYFGYFDSGRMYKYSGSYFEPDTAAVNKSSFWSGNFLNWLTMRRVDIIRKVLVGGKALSRSTNTTNYLLAAEDPDRDFYKSYNNVRYTVRAGTSTEVVQDTTNNKSYNVKIYIGDNPPQDGLIQGYRDKINFGLMFFNDGYRYESGVNAVRDGGVIKVDLGTTGTNLITQIESTDPSTWTPLAESLFEAARYFEAADSAYNGGTYSGKDPIAYPCQKNFVMVLTDGESTMDQNIPGSSATASGKVTDTSLDVKSWMDSIAAQEGYASQYASSANGSDGTYYLEGVAYWAHNTDLRSSTLGKNAMPGKQSLTIYTVFAFDDSPIGRDILKKTAKYGGFDDYDGTGRPDKTRKWDKNGDGIPDTYFEAQDGSVLANSLQTAFNDILAKVSSGTAASILSNSEGSGANVLQALFYPKRFFSGQTSADWTGELHNLWYYVDPFINDSTMREDSDYVGGNPAPPHYLNLGSDNVVRFRYNASLDRTTARRYRDAGGDGRADVDSNGDGVADSYTFLDEVDADAVKSIWRAGKLLWQRTTPRTIYTQTVGSLTSFTGLDTSLASTRTLLQAANQTEADKIIAYVAGADQSGYRSRTVNIGGTTGVWRLGDIVASTPRLQSTLKLNAYNVAAPSGYGDTSYGDDRAKAGFIYSSAYANRGMVYVGANDGMLHAFKLGNLSVNSSGDLRATLSGSDLGEEQWAFIPRNALPYLTYYADPAYAHLYYVDGATTINDVSIGTTAGCSNYWDCPKAADGSTWRTVLVGSMGLGGASKMKGAGCKGTACVETPTVDPLDSSKGLGYSSYFALDVTQPDAPSFLWEFGHSGLGFSTAGAALVRISARKADGAPDKSKNGKWFAVLASGPTGPIDPSNHQFKGTSNQNLTLYVLNLVDGTVAAVIDTLVDGSKISNAFAGTITSAVSDTDRWNSNAPGNYQDDALYIGYTQLSGTTWTGGGVLRLVTGEDPDPRNWKLSKVIDGTGPVTSSVVRLQDRKNHNLWLYFGSGRYYYNQDDNNGQRRLYGVKEPCYLAADRLDATCSTGTSLSALTDQSTSISASIGNQGWYINLAPENTAASLGAERLVTDPVALTNGVVYFTTFAPTSDPCGYGGNSYLWGVKFDTGGAASAAALQGRALVQVSTGSFEEVDVASSLTDRGGRKQQNPMVGKPPADPPPIVSKSNLKPVKRILHIKEH</sequence>
<reference evidence="5 6" key="1">
    <citation type="submission" date="2020-12" db="EMBL/GenBank/DDBJ databases">
        <title>Geomonas sp. Red421, isolated from paddy soil.</title>
        <authorList>
            <person name="Xu Z."/>
            <person name="Zhang Z."/>
            <person name="Masuda Y."/>
            <person name="Itoh H."/>
            <person name="Senoo K."/>
        </authorList>
    </citation>
    <scope>NUCLEOTIDE SEQUENCE [LARGE SCALE GENOMIC DNA]</scope>
    <source>
        <strain evidence="5 6">Red421</strain>
    </source>
</reference>
<evidence type="ECO:0000313" key="6">
    <source>
        <dbReference type="Proteomes" id="UP000614714"/>
    </source>
</evidence>
<keyword evidence="1 3" id="KW-0732">Signal</keyword>
<dbReference type="Proteomes" id="UP000614714">
    <property type="component" value="Unassembled WGS sequence"/>
</dbReference>
<organism evidence="5 6">
    <name type="scientific">Geomonas anaerohicana</name>
    <dbReference type="NCBI Taxonomy" id="2798583"/>
    <lineage>
        <taxon>Bacteria</taxon>
        <taxon>Pseudomonadati</taxon>
        <taxon>Thermodesulfobacteriota</taxon>
        <taxon>Desulfuromonadia</taxon>
        <taxon>Geobacterales</taxon>
        <taxon>Geobacteraceae</taxon>
        <taxon>Geomonas</taxon>
    </lineage>
</organism>
<evidence type="ECO:0000256" key="1">
    <source>
        <dbReference type="ARBA" id="ARBA00022729"/>
    </source>
</evidence>
<proteinExistence type="predicted"/>
<dbReference type="InterPro" id="IPR032812">
    <property type="entry name" value="SbsA_Ig"/>
</dbReference>
<feature type="domain" description="SbsA Ig-like" evidence="4">
    <location>
        <begin position="245"/>
        <end position="345"/>
    </location>
</feature>
<dbReference type="RefSeq" id="WP_199387560.1">
    <property type="nucleotide sequence ID" value="NZ_JAEMHL010000001.1"/>
</dbReference>